<dbReference type="InterPro" id="IPR017871">
    <property type="entry name" value="ABC_transporter-like_CS"/>
</dbReference>
<dbReference type="PANTHER" id="PTHR42788:SF13">
    <property type="entry name" value="ALIPHATIC SULFONATES IMPORT ATP-BINDING PROTEIN SSUB"/>
    <property type="match status" value="1"/>
</dbReference>
<dbReference type="GeneID" id="13794667"/>
<proteinExistence type="predicted"/>
<dbReference type="SUPFAM" id="SSF52540">
    <property type="entry name" value="P-loop containing nucleoside triphosphate hydrolases"/>
    <property type="match status" value="1"/>
</dbReference>
<reference evidence="5 6" key="1">
    <citation type="journal article" date="2012" name="Environ. Microbiol.">
        <title>The genome of the ammonia-oxidizing Candidatus Nitrososphaera gargensis: insights into metabolic versatility and environmental adaptations.</title>
        <authorList>
            <person name="Spang A."/>
            <person name="Poehlein A."/>
            <person name="Offre P."/>
            <person name="Zumbragel S."/>
            <person name="Haider S."/>
            <person name="Rychlik N."/>
            <person name="Nowka B."/>
            <person name="Schmeisser C."/>
            <person name="Lebedeva E.V."/>
            <person name="Rattei T."/>
            <person name="Bohm C."/>
            <person name="Schmid M."/>
            <person name="Galushko A."/>
            <person name="Hatzenpichler R."/>
            <person name="Weinmaier T."/>
            <person name="Daniel R."/>
            <person name="Schleper C."/>
            <person name="Spieck E."/>
            <person name="Streit W."/>
            <person name="Wagner M."/>
        </authorList>
    </citation>
    <scope>NUCLEOTIDE SEQUENCE [LARGE SCALE GENOMIC DNA]</scope>
    <source>
        <strain evidence="6">Ga9.2</strain>
    </source>
</reference>
<dbReference type="InterPro" id="IPR050166">
    <property type="entry name" value="ABC_transporter_ATP-bind"/>
</dbReference>
<dbReference type="BioCyc" id="CNIT1237085:G1324-2648-MONOMER"/>
<evidence type="ECO:0000256" key="3">
    <source>
        <dbReference type="ARBA" id="ARBA00022840"/>
    </source>
</evidence>
<dbReference type="InterPro" id="IPR027417">
    <property type="entry name" value="P-loop_NTPase"/>
</dbReference>
<feature type="domain" description="ABC transporter" evidence="4">
    <location>
        <begin position="14"/>
        <end position="249"/>
    </location>
</feature>
<accession>K0II18</accession>
<protein>
    <submittedName>
        <fullName evidence="5">ABC uptake transporter, ATP-binding protein</fullName>
    </submittedName>
</protein>
<keyword evidence="2" id="KW-0547">Nucleotide-binding</keyword>
<dbReference type="PROSITE" id="PS50893">
    <property type="entry name" value="ABC_TRANSPORTER_2"/>
    <property type="match status" value="1"/>
</dbReference>
<evidence type="ECO:0000259" key="4">
    <source>
        <dbReference type="PROSITE" id="PS50893"/>
    </source>
</evidence>
<dbReference type="InterPro" id="IPR003439">
    <property type="entry name" value="ABC_transporter-like_ATP-bd"/>
</dbReference>
<dbReference type="KEGG" id="nga:Ngar_c26480"/>
<dbReference type="Gene3D" id="3.40.50.300">
    <property type="entry name" value="P-loop containing nucleotide triphosphate hydrolases"/>
    <property type="match status" value="1"/>
</dbReference>
<keyword evidence="1" id="KW-0813">Transport</keyword>
<dbReference type="Pfam" id="PF00005">
    <property type="entry name" value="ABC_tran"/>
    <property type="match status" value="1"/>
</dbReference>
<evidence type="ECO:0000256" key="2">
    <source>
        <dbReference type="ARBA" id="ARBA00022741"/>
    </source>
</evidence>
<dbReference type="RefSeq" id="WP_015020105.1">
    <property type="nucleotide sequence ID" value="NC_018719.1"/>
</dbReference>
<gene>
    <name evidence="5" type="ordered locus">Ngar_c26480</name>
</gene>
<dbReference type="CDD" id="cd03293">
    <property type="entry name" value="ABC_NrtD_SsuB_transporters"/>
    <property type="match status" value="1"/>
</dbReference>
<dbReference type="InterPro" id="IPR003593">
    <property type="entry name" value="AAA+_ATPase"/>
</dbReference>
<dbReference type="Proteomes" id="UP000008037">
    <property type="component" value="Chromosome"/>
</dbReference>
<dbReference type="InParanoid" id="K0II18"/>
<evidence type="ECO:0000313" key="5">
    <source>
        <dbReference type="EMBL" id="AFU59570.1"/>
    </source>
</evidence>
<keyword evidence="3 5" id="KW-0067">ATP-binding</keyword>
<dbReference type="PROSITE" id="PS00211">
    <property type="entry name" value="ABC_TRANSPORTER_1"/>
    <property type="match status" value="1"/>
</dbReference>
<dbReference type="GO" id="GO:0016887">
    <property type="term" value="F:ATP hydrolysis activity"/>
    <property type="evidence" value="ECO:0007669"/>
    <property type="project" value="InterPro"/>
</dbReference>
<organism evidence="5 6">
    <name type="scientific">Nitrososphaera gargensis (strain Ga9.2)</name>
    <dbReference type="NCBI Taxonomy" id="1237085"/>
    <lineage>
        <taxon>Archaea</taxon>
        <taxon>Nitrososphaerota</taxon>
        <taxon>Nitrososphaeria</taxon>
        <taxon>Nitrososphaerales</taxon>
        <taxon>Nitrososphaeraceae</taxon>
        <taxon>Nitrososphaera</taxon>
    </lineage>
</organism>
<sequence>MISSEYRQSNAALLQIKNVSKTFSYADSRQNHTVLNKVSIDIKDGEFVTIVGPSGCGKSTLLNIIAGLEDPDSGKILVKGENKTSTDPGRLVIFQEGALFPWLTVLENVEFGLKLAGIPKDEQRKAASRFIDMVQLSKFADSYIYQLSGGMKQRVAIARALAIDPDILLMDEPFAALDVQTRDMLHNELLQIHEATKKTILFVTHNINEALALGTRVIVLSPRLGNIKREFTVNLPRPRDIDSPEIALIKRQILKELEEDFQFARKGNTIAGAAQQRQI</sequence>
<dbReference type="GO" id="GO:0005524">
    <property type="term" value="F:ATP binding"/>
    <property type="evidence" value="ECO:0007669"/>
    <property type="project" value="UniProtKB-KW"/>
</dbReference>
<evidence type="ECO:0000313" key="6">
    <source>
        <dbReference type="Proteomes" id="UP000008037"/>
    </source>
</evidence>
<dbReference type="SMART" id="SM00382">
    <property type="entry name" value="AAA"/>
    <property type="match status" value="1"/>
</dbReference>
<dbReference type="PANTHER" id="PTHR42788">
    <property type="entry name" value="TAURINE IMPORT ATP-BINDING PROTEIN-RELATED"/>
    <property type="match status" value="1"/>
</dbReference>
<dbReference type="FunCoup" id="K0II18">
    <property type="interactions" value="13"/>
</dbReference>
<dbReference type="AlphaFoldDB" id="K0II18"/>
<keyword evidence="6" id="KW-1185">Reference proteome</keyword>
<dbReference type="HOGENOM" id="CLU_000604_1_22_2"/>
<name>K0II18_NITGG</name>
<dbReference type="EMBL" id="CP002408">
    <property type="protein sequence ID" value="AFU59570.1"/>
    <property type="molecule type" value="Genomic_DNA"/>
</dbReference>
<dbReference type="STRING" id="1237085.Ngar_c26480"/>
<evidence type="ECO:0000256" key="1">
    <source>
        <dbReference type="ARBA" id="ARBA00022448"/>
    </source>
</evidence>